<evidence type="ECO:0000313" key="2">
    <source>
        <dbReference type="EMBL" id="KKL90181.1"/>
    </source>
</evidence>
<dbReference type="EMBL" id="LAZR01020080">
    <property type="protein sequence ID" value="KKL90181.1"/>
    <property type="molecule type" value="Genomic_DNA"/>
</dbReference>
<organism evidence="2">
    <name type="scientific">marine sediment metagenome</name>
    <dbReference type="NCBI Taxonomy" id="412755"/>
    <lineage>
        <taxon>unclassified sequences</taxon>
        <taxon>metagenomes</taxon>
        <taxon>ecological metagenomes</taxon>
    </lineage>
</organism>
<keyword evidence="1" id="KW-1133">Transmembrane helix</keyword>
<name>A0A0F9GHZ4_9ZZZZ</name>
<reference evidence="2" key="1">
    <citation type="journal article" date="2015" name="Nature">
        <title>Complex archaea that bridge the gap between prokaryotes and eukaryotes.</title>
        <authorList>
            <person name="Spang A."/>
            <person name="Saw J.H."/>
            <person name="Jorgensen S.L."/>
            <person name="Zaremba-Niedzwiedzka K."/>
            <person name="Martijn J."/>
            <person name="Lind A.E."/>
            <person name="van Eijk R."/>
            <person name="Schleper C."/>
            <person name="Guy L."/>
            <person name="Ettema T.J."/>
        </authorList>
    </citation>
    <scope>NUCLEOTIDE SEQUENCE</scope>
</reference>
<accession>A0A0F9GHZ4</accession>
<evidence type="ECO:0000256" key="1">
    <source>
        <dbReference type="SAM" id="Phobius"/>
    </source>
</evidence>
<keyword evidence="1" id="KW-0472">Membrane</keyword>
<protein>
    <submittedName>
        <fullName evidence="2">Uncharacterized protein</fullName>
    </submittedName>
</protein>
<keyword evidence="1" id="KW-0812">Transmembrane</keyword>
<gene>
    <name evidence="2" type="ORF">LCGC14_1907290</name>
</gene>
<sequence length="40" mass="4568">MKTFDEFSCAAMFFSCGTLVIGSLIWVGFGYLLYWIFTTT</sequence>
<comment type="caution">
    <text evidence="2">The sequence shown here is derived from an EMBL/GenBank/DDBJ whole genome shotgun (WGS) entry which is preliminary data.</text>
</comment>
<dbReference type="AlphaFoldDB" id="A0A0F9GHZ4"/>
<feature type="transmembrane region" description="Helical" evidence="1">
    <location>
        <begin position="12"/>
        <end position="37"/>
    </location>
</feature>
<proteinExistence type="predicted"/>